<accession>A0A3N7HPN8</accession>
<dbReference type="InterPro" id="IPR056101">
    <property type="entry name" value="DUF7684"/>
</dbReference>
<protein>
    <recommendedName>
        <fullName evidence="1">DUF7684 domain-containing protein</fullName>
    </recommendedName>
</protein>
<evidence type="ECO:0000313" key="3">
    <source>
        <dbReference type="Proteomes" id="UP000267464"/>
    </source>
</evidence>
<reference evidence="2 3" key="1">
    <citation type="submission" date="2018-08" db="EMBL/GenBank/DDBJ databases">
        <authorList>
            <person name="Khan S.A."/>
            <person name="Jeon C.O."/>
            <person name="Chun B.H."/>
            <person name="Jeong S.E."/>
        </authorList>
    </citation>
    <scope>NUCLEOTIDE SEQUENCE [LARGE SCALE GENOMIC DNA]</scope>
    <source>
        <strain evidence="2 3">S-16</strain>
    </source>
</reference>
<gene>
    <name evidence="2" type="ORF">DZC73_12720</name>
</gene>
<dbReference type="AlphaFoldDB" id="A0A3N7HPN8"/>
<feature type="domain" description="DUF7684" evidence="1">
    <location>
        <begin position="143"/>
        <end position="248"/>
    </location>
</feature>
<dbReference type="Proteomes" id="UP000267464">
    <property type="component" value="Unassembled WGS sequence"/>
</dbReference>
<dbReference type="EMBL" id="QUSW01000003">
    <property type="protein sequence ID" value="RQP24178.1"/>
    <property type="molecule type" value="Genomic_DNA"/>
</dbReference>
<evidence type="ECO:0000313" key="2">
    <source>
        <dbReference type="EMBL" id="RQP24178.1"/>
    </source>
</evidence>
<dbReference type="Pfam" id="PF24733">
    <property type="entry name" value="DUF7684"/>
    <property type="match status" value="1"/>
</dbReference>
<organism evidence="2 3">
    <name type="scientific">Piscinibacter terrae</name>
    <dbReference type="NCBI Taxonomy" id="2496871"/>
    <lineage>
        <taxon>Bacteria</taxon>
        <taxon>Pseudomonadati</taxon>
        <taxon>Pseudomonadota</taxon>
        <taxon>Betaproteobacteria</taxon>
        <taxon>Burkholderiales</taxon>
        <taxon>Sphaerotilaceae</taxon>
        <taxon>Piscinibacter</taxon>
    </lineage>
</organism>
<sequence length="265" mass="29280">METAVLATAKGTLLTPDDVVVKEGTFLYDGTVLCHLHVVHSRLWRGSGDYEDPPEICNDRDCDAYYVWYSSTTDTENFNSGSGPYANLDEAVAGAQAAPGIGPTVRWKNGNEDHANICLVHQGTDRHITVVRSNDFATSKPVKLEGRKYVLFIASHRAARFSTPELARRWIDAGAVYVCAWGPASEQVEEDFDYASFLPDLGTPLPFTLMTTSHPDESLFESLWFALYSAQPVSNLDAELDDVVILVDSSELEHACLSWVRSNTE</sequence>
<keyword evidence="3" id="KW-1185">Reference proteome</keyword>
<proteinExistence type="predicted"/>
<reference evidence="2 3" key="2">
    <citation type="submission" date="2018-12" db="EMBL/GenBank/DDBJ databases">
        <title>Rhizobacter gummiphilus sp. nov., a rubber-degrading bacterium isolated from the soil of a botanical garden in Japan.</title>
        <authorList>
            <person name="Shunsuke S.S."/>
        </authorList>
    </citation>
    <scope>NUCLEOTIDE SEQUENCE [LARGE SCALE GENOMIC DNA]</scope>
    <source>
        <strain evidence="2 3">S-16</strain>
    </source>
</reference>
<comment type="caution">
    <text evidence="2">The sequence shown here is derived from an EMBL/GenBank/DDBJ whole genome shotgun (WGS) entry which is preliminary data.</text>
</comment>
<name>A0A3N7HPN8_9BURK</name>
<evidence type="ECO:0000259" key="1">
    <source>
        <dbReference type="Pfam" id="PF24733"/>
    </source>
</evidence>